<dbReference type="GO" id="GO:0003824">
    <property type="term" value="F:catalytic activity"/>
    <property type="evidence" value="ECO:0007669"/>
    <property type="project" value="InterPro"/>
</dbReference>
<feature type="region of interest" description="Disordered" evidence="1">
    <location>
        <begin position="788"/>
        <end position="830"/>
    </location>
</feature>
<dbReference type="OrthoDB" id="1658288at2759"/>
<gene>
    <name evidence="3" type="ORF">BO70DRAFT_340587</name>
</gene>
<organism evidence="3 4">
    <name type="scientific">Aspergillus heteromorphus CBS 117.55</name>
    <dbReference type="NCBI Taxonomy" id="1448321"/>
    <lineage>
        <taxon>Eukaryota</taxon>
        <taxon>Fungi</taxon>
        <taxon>Dikarya</taxon>
        <taxon>Ascomycota</taxon>
        <taxon>Pezizomycotina</taxon>
        <taxon>Eurotiomycetes</taxon>
        <taxon>Eurotiomycetidae</taxon>
        <taxon>Eurotiales</taxon>
        <taxon>Aspergillaceae</taxon>
        <taxon>Aspergillus</taxon>
        <taxon>Aspergillus subgen. Circumdati</taxon>
    </lineage>
</organism>
<comment type="caution">
    <text evidence="3">The sequence shown here is derived from an EMBL/GenBank/DDBJ whole genome shotgun (WGS) entry which is preliminary data.</text>
</comment>
<keyword evidence="4" id="KW-1185">Reference proteome</keyword>
<sequence>MLFCYREITDSFRHRYLQNLHENRYKEEEDKNPDNHDRALLNQLIGDWLGGLEDPEGSGPEILSRPNQDEVKDSASRPPQSRYHDLILESSAYAWLVDQLRRELVLSPQEPNHPKTIREHLFKILPKSDTLSPKNTPRLFTLLLNIRWDVRKFIEEQGYRESPDDALASAITLTGSTEDAQALRCTDYMKQTWPGSGEHIIQLVKDLLLSNNSDQCKVRLNDRTEVAGVIHDKHIIIKATGLVHSLAEISEQFTWLAAALHTSPYSFGVASCNPSFFFHSSDPMPSFSAELPELPGPRCNVFGYIDCTVRPRALQGEAQQGKCWHGLFKNPIVVKGFPIPRRPEPNTGLELPLDILAGLTQTNRLGYFAERTVIKGFSTMLLATKRAPDILIWHLLLKRDGSRISYLESNKHDGGHFNNDVINSSRHIVGWCSEVRYYAGAADSSYDVAKSRLPKPHKGCVLEKEFIRSGHTIMGGLPALGRKDMPSYVSRFGYLPKLKWLSKKFVLLWDEDEKRGWLVNGTSALLHLLRQSLQHDAADIFKTEFLFHSDQIHESSHPYKVNSAIDVLLNSSNKKLKLYPEKDEFIRLEDRVEQIGESLEKIIDYQLLGIRGGTDFRDIPRNYLEGWDFDDIATDHDPSFPRVATLHPTAESWVDFVRSIQAVTLFGRGFGDILVPEGPELCNYWKRLPKGRYLIGASVADLQRVMLLGGDQTTNPIKLSDEIIWHSPYGAMDPCECTWNGSKCHSDLVQVLLPSSFGRKLPEMDPPRLEPEGAVIFGHNSSFKWTRDDRDFGDPEELQSPVQDSGLGQSLTSSRLSYPSRSTLSRQSSEFDSECRAHHIGSTALAEIRNPSIVPDAKSASPTCDNYTVGVVCALHRELLAVRAVFDSKHTNFPMPSGDTNHYALGRIKHHNVVAACLPSGQYGTNSAANVASHMVRSFPSLKFCLLVGIGGGVPSAENDIRLGDVVVSWPTDEYSGVIQYDLGKTLKDGEFRRVGFLNGSSSFLMTALSSLRSDPDISAETQLLAHVHQIEDRRPDYKSPGPEHDKLYESDCVSSPSPSLQTCTCPELPRPPRKDPYPRIHYGLIASGNQVIRDNVTRDRLARQHNVLCFEMEAAGIMNTVPCLVIRGICDYADSHKNNLWQGYAAATAAAYMKIFLSATRATDDGGLGEVRPAGAGAGVESRMKRAMSWTPSDDAQPLKKARR</sequence>
<evidence type="ECO:0000313" key="4">
    <source>
        <dbReference type="Proteomes" id="UP000247233"/>
    </source>
</evidence>
<dbReference type="GeneID" id="37063530"/>
<dbReference type="GO" id="GO:0009116">
    <property type="term" value="P:nucleoside metabolic process"/>
    <property type="evidence" value="ECO:0007669"/>
    <property type="project" value="InterPro"/>
</dbReference>
<dbReference type="STRING" id="1448321.A0A317VMA8"/>
<proteinExistence type="predicted"/>
<dbReference type="Pfam" id="PF01048">
    <property type="entry name" value="PNP_UDP_1"/>
    <property type="match status" value="1"/>
</dbReference>
<feature type="domain" description="Nucleoside phosphorylase" evidence="2">
    <location>
        <begin position="868"/>
        <end position="1151"/>
    </location>
</feature>
<accession>A0A317VMA8</accession>
<feature type="region of interest" description="Disordered" evidence="1">
    <location>
        <begin position="1168"/>
        <end position="1205"/>
    </location>
</feature>
<feature type="region of interest" description="Disordered" evidence="1">
    <location>
        <begin position="56"/>
        <end position="80"/>
    </location>
</feature>
<dbReference type="VEuPathDB" id="FungiDB:BO70DRAFT_340587"/>
<dbReference type="InterPro" id="IPR053137">
    <property type="entry name" value="NLR-like"/>
</dbReference>
<evidence type="ECO:0000313" key="3">
    <source>
        <dbReference type="EMBL" id="PWY75504.1"/>
    </source>
</evidence>
<dbReference type="AlphaFoldDB" id="A0A317VMA8"/>
<dbReference type="InterPro" id="IPR000845">
    <property type="entry name" value="Nucleoside_phosphorylase_d"/>
</dbReference>
<feature type="compositionally biased region" description="Polar residues" evidence="1">
    <location>
        <begin position="800"/>
        <end position="830"/>
    </location>
</feature>
<dbReference type="Gene3D" id="3.40.50.1580">
    <property type="entry name" value="Nucleoside phosphorylase domain"/>
    <property type="match status" value="1"/>
</dbReference>
<reference evidence="3 4" key="1">
    <citation type="submission" date="2016-12" db="EMBL/GenBank/DDBJ databases">
        <title>The genomes of Aspergillus section Nigri reveals drivers in fungal speciation.</title>
        <authorList>
            <consortium name="DOE Joint Genome Institute"/>
            <person name="Vesth T.C."/>
            <person name="Nybo J."/>
            <person name="Theobald S."/>
            <person name="Brandl J."/>
            <person name="Frisvad J.C."/>
            <person name="Nielsen K.F."/>
            <person name="Lyhne E.K."/>
            <person name="Kogle M.E."/>
            <person name="Kuo A."/>
            <person name="Riley R."/>
            <person name="Clum A."/>
            <person name="Nolan M."/>
            <person name="Lipzen A."/>
            <person name="Salamov A."/>
            <person name="Henrissat B."/>
            <person name="Wiebenga A."/>
            <person name="De Vries R.P."/>
            <person name="Grigoriev I.V."/>
            <person name="Mortensen U.H."/>
            <person name="Andersen M.R."/>
            <person name="Baker S.E."/>
        </authorList>
    </citation>
    <scope>NUCLEOTIDE SEQUENCE [LARGE SCALE GENOMIC DNA]</scope>
    <source>
        <strain evidence="3 4">CBS 117.55</strain>
    </source>
</reference>
<dbReference type="PANTHER" id="PTHR46082:SF11">
    <property type="entry name" value="AAA+ ATPASE DOMAIN-CONTAINING PROTEIN-RELATED"/>
    <property type="match status" value="1"/>
</dbReference>
<dbReference type="SUPFAM" id="SSF53167">
    <property type="entry name" value="Purine and uridine phosphorylases"/>
    <property type="match status" value="1"/>
</dbReference>
<dbReference type="InterPro" id="IPR035994">
    <property type="entry name" value="Nucleoside_phosphorylase_sf"/>
</dbReference>
<dbReference type="Proteomes" id="UP000247233">
    <property type="component" value="Unassembled WGS sequence"/>
</dbReference>
<dbReference type="EMBL" id="MSFL01000021">
    <property type="protein sequence ID" value="PWY75504.1"/>
    <property type="molecule type" value="Genomic_DNA"/>
</dbReference>
<dbReference type="PANTHER" id="PTHR46082">
    <property type="entry name" value="ATP/GTP-BINDING PROTEIN-RELATED"/>
    <property type="match status" value="1"/>
</dbReference>
<evidence type="ECO:0000259" key="2">
    <source>
        <dbReference type="Pfam" id="PF01048"/>
    </source>
</evidence>
<protein>
    <recommendedName>
        <fullName evidence="2">Nucleoside phosphorylase domain-containing protein</fullName>
    </recommendedName>
</protein>
<dbReference type="RefSeq" id="XP_025397470.1">
    <property type="nucleotide sequence ID" value="XM_025541293.1"/>
</dbReference>
<name>A0A317VMA8_9EURO</name>
<evidence type="ECO:0000256" key="1">
    <source>
        <dbReference type="SAM" id="MobiDB-lite"/>
    </source>
</evidence>